<dbReference type="EMBL" id="JAMQPM010000011">
    <property type="protein sequence ID" value="MCW7528129.1"/>
    <property type="molecule type" value="Genomic_DNA"/>
</dbReference>
<evidence type="ECO:0000313" key="1">
    <source>
        <dbReference type="EMBL" id="MCW7528129.1"/>
    </source>
</evidence>
<dbReference type="EMBL" id="JAMQPL010000011">
    <property type="protein sequence ID" value="MCW7531983.1"/>
    <property type="molecule type" value="Genomic_DNA"/>
</dbReference>
<gene>
    <name evidence="1" type="ORF">ND861_17360</name>
    <name evidence="2" type="ORF">ND862_17320</name>
</gene>
<dbReference type="AlphaFoldDB" id="A0AAW5VQV5"/>
<evidence type="ECO:0000313" key="3">
    <source>
        <dbReference type="Proteomes" id="UP001208540"/>
    </source>
</evidence>
<dbReference type="InterPro" id="IPR009959">
    <property type="entry name" value="Cyclase_SnoaL-like"/>
</dbReference>
<sequence>MQKTNTQIFDCIRFTNYKDLFMDVLEKNKQVVIRFNKEVIQNCNEVIFKELMHENFINRSAPEHANDSNAMWNTFSSVLKPAFPDLTVEILDQVAEGDKVTTRKAITGTHKGVLMGIAPSDKKIRIDVIDIVRLQDGKYIEHWGLNTLQTVLTDLRSK</sequence>
<organism evidence="2 3">
    <name type="scientific">Leptospira soteropolitanensis</name>
    <dbReference type="NCBI Taxonomy" id="2950025"/>
    <lineage>
        <taxon>Bacteria</taxon>
        <taxon>Pseudomonadati</taxon>
        <taxon>Spirochaetota</taxon>
        <taxon>Spirochaetia</taxon>
        <taxon>Leptospirales</taxon>
        <taxon>Leptospiraceae</taxon>
        <taxon>Leptospira</taxon>
    </lineage>
</organism>
<dbReference type="SUPFAM" id="SSF54427">
    <property type="entry name" value="NTF2-like"/>
    <property type="match status" value="1"/>
</dbReference>
<name>A0AAW5VQV5_9LEPT</name>
<keyword evidence="4" id="KW-1185">Reference proteome</keyword>
<dbReference type="Gene3D" id="3.10.450.50">
    <property type="match status" value="1"/>
</dbReference>
<accession>A0AAW5VQV5</accession>
<protein>
    <submittedName>
        <fullName evidence="2">Ester cyclase</fullName>
    </submittedName>
</protein>
<reference evidence="2 4" key="1">
    <citation type="submission" date="2022-06" db="EMBL/GenBank/DDBJ databases">
        <title>Leptospira isolates from biofilms formed at urban environments.</title>
        <authorList>
            <person name="Ribeiro P.S."/>
            <person name="Sousa T."/>
            <person name="Carvalho N."/>
            <person name="Aburjaile F."/>
            <person name="Neves F."/>
            <person name="Oliveira D."/>
            <person name="Blanco L."/>
            <person name="Lima J."/>
            <person name="Costa F."/>
            <person name="Brenig B."/>
            <person name="Soares S."/>
            <person name="Ramos R."/>
            <person name="Goes-Neto A."/>
            <person name="Matiuzzi M."/>
            <person name="Azevedo V."/>
            <person name="Ristow P."/>
        </authorList>
    </citation>
    <scope>NUCLEOTIDE SEQUENCE</scope>
    <source>
        <strain evidence="1 4">VSF19</strain>
        <strain evidence="2">VSF20</strain>
    </source>
</reference>
<dbReference type="Proteomes" id="UP001208912">
    <property type="component" value="Unassembled WGS sequence"/>
</dbReference>
<comment type="caution">
    <text evidence="2">The sequence shown here is derived from an EMBL/GenBank/DDBJ whole genome shotgun (WGS) entry which is preliminary data.</text>
</comment>
<dbReference type="InterPro" id="IPR032710">
    <property type="entry name" value="NTF2-like_dom_sf"/>
</dbReference>
<dbReference type="Proteomes" id="UP001208540">
    <property type="component" value="Unassembled WGS sequence"/>
</dbReference>
<dbReference type="Pfam" id="PF07366">
    <property type="entry name" value="SnoaL"/>
    <property type="match status" value="1"/>
</dbReference>
<dbReference type="PANTHER" id="PTHR38436:SF1">
    <property type="entry name" value="ESTER CYCLASE"/>
    <property type="match status" value="1"/>
</dbReference>
<dbReference type="PANTHER" id="PTHR38436">
    <property type="entry name" value="POLYKETIDE CYCLASE SNOAL-LIKE DOMAIN"/>
    <property type="match status" value="1"/>
</dbReference>
<evidence type="ECO:0000313" key="4">
    <source>
        <dbReference type="Proteomes" id="UP001208912"/>
    </source>
</evidence>
<proteinExistence type="predicted"/>
<dbReference type="GO" id="GO:0030638">
    <property type="term" value="P:polyketide metabolic process"/>
    <property type="evidence" value="ECO:0007669"/>
    <property type="project" value="InterPro"/>
</dbReference>
<dbReference type="RefSeq" id="WP_265353244.1">
    <property type="nucleotide sequence ID" value="NZ_JAMQPL010000011.1"/>
</dbReference>
<evidence type="ECO:0000313" key="2">
    <source>
        <dbReference type="EMBL" id="MCW7531983.1"/>
    </source>
</evidence>